<keyword evidence="4 12" id="KW-0328">Glycosyltransferase</keyword>
<comment type="pathway">
    <text evidence="2">Protein modification; protein glycosylation.</text>
</comment>
<evidence type="ECO:0000256" key="2">
    <source>
        <dbReference type="ARBA" id="ARBA00004922"/>
    </source>
</evidence>
<dbReference type="SMART" id="SM00908">
    <property type="entry name" value="Gal-bind_lectin"/>
    <property type="match status" value="1"/>
</dbReference>
<dbReference type="Pfam" id="PF00337">
    <property type="entry name" value="Gal-bind_lectin"/>
    <property type="match status" value="1"/>
</dbReference>
<dbReference type="InterPro" id="IPR013320">
    <property type="entry name" value="ConA-like_dom_sf"/>
</dbReference>
<dbReference type="AlphaFoldDB" id="A0AA38L7V7"/>
<keyword evidence="15" id="KW-1185">Reference proteome</keyword>
<keyword evidence="7" id="KW-0735">Signal-anchor</keyword>
<dbReference type="GO" id="GO:0030246">
    <property type="term" value="F:carbohydrate binding"/>
    <property type="evidence" value="ECO:0007669"/>
    <property type="project" value="InterPro"/>
</dbReference>
<dbReference type="CDD" id="cd00070">
    <property type="entry name" value="GLECT"/>
    <property type="match status" value="1"/>
</dbReference>
<comment type="subcellular location">
    <subcellularLocation>
        <location evidence="1 12">Golgi apparatus membrane</location>
        <topology evidence="1 12">Single-pass type II membrane protein</topology>
    </subcellularLocation>
</comment>
<dbReference type="PANTHER" id="PTHR11214:SF286">
    <property type="entry name" value="HYDROXYPROLINE O-GALACTOSYLTRANSFERASE GALT4"/>
    <property type="match status" value="1"/>
</dbReference>
<dbReference type="OMA" id="WWLNRFI"/>
<comment type="cofactor">
    <cofactor evidence="12">
        <name>Mn(2+)</name>
        <dbReference type="ChEBI" id="CHEBI:29035"/>
    </cofactor>
</comment>
<accession>A0AA38L7V7</accession>
<dbReference type="Gene3D" id="3.90.550.50">
    <property type="match status" value="1"/>
</dbReference>
<reference evidence="14 15" key="1">
    <citation type="journal article" date="2021" name="Nat. Plants">
        <title>The Taxus genome provides insights into paclitaxel biosynthesis.</title>
        <authorList>
            <person name="Xiong X."/>
            <person name="Gou J."/>
            <person name="Liao Q."/>
            <person name="Li Y."/>
            <person name="Zhou Q."/>
            <person name="Bi G."/>
            <person name="Li C."/>
            <person name="Du R."/>
            <person name="Wang X."/>
            <person name="Sun T."/>
            <person name="Guo L."/>
            <person name="Liang H."/>
            <person name="Lu P."/>
            <person name="Wu Y."/>
            <person name="Zhang Z."/>
            <person name="Ro D.K."/>
            <person name="Shang Y."/>
            <person name="Huang S."/>
            <person name="Yan J."/>
        </authorList>
    </citation>
    <scope>NUCLEOTIDE SEQUENCE [LARGE SCALE GENOMIC DNA]</scope>
    <source>
        <strain evidence="14">Ta-2019</strain>
    </source>
</reference>
<keyword evidence="9 12" id="KW-0333">Golgi apparatus</keyword>
<evidence type="ECO:0000313" key="14">
    <source>
        <dbReference type="EMBL" id="KAH9315259.1"/>
    </source>
</evidence>
<evidence type="ECO:0000256" key="6">
    <source>
        <dbReference type="ARBA" id="ARBA00022692"/>
    </source>
</evidence>
<evidence type="ECO:0000256" key="7">
    <source>
        <dbReference type="ARBA" id="ARBA00022968"/>
    </source>
</evidence>
<protein>
    <recommendedName>
        <fullName evidence="12">Hexosyltransferase</fullName>
        <ecNumber evidence="12">2.4.1.-</ecNumber>
    </recommendedName>
</protein>
<dbReference type="FunFam" id="2.60.120.200:FF:000071">
    <property type="entry name" value="Hydroxyproline O-galactosyltransferase GALT2"/>
    <property type="match status" value="1"/>
</dbReference>
<comment type="similarity">
    <text evidence="3 12">Belongs to the glycosyltransferase 31 family.</text>
</comment>
<organism evidence="14 15">
    <name type="scientific">Taxus chinensis</name>
    <name type="common">Chinese yew</name>
    <name type="synonym">Taxus wallichiana var. chinensis</name>
    <dbReference type="NCBI Taxonomy" id="29808"/>
    <lineage>
        <taxon>Eukaryota</taxon>
        <taxon>Viridiplantae</taxon>
        <taxon>Streptophyta</taxon>
        <taxon>Embryophyta</taxon>
        <taxon>Tracheophyta</taxon>
        <taxon>Spermatophyta</taxon>
        <taxon>Pinopsida</taxon>
        <taxon>Pinidae</taxon>
        <taxon>Conifers II</taxon>
        <taxon>Cupressales</taxon>
        <taxon>Taxaceae</taxon>
        <taxon>Taxus</taxon>
    </lineage>
</organism>
<dbReference type="GO" id="GO:0000139">
    <property type="term" value="C:Golgi membrane"/>
    <property type="evidence" value="ECO:0007669"/>
    <property type="project" value="UniProtKB-SubCell"/>
</dbReference>
<gene>
    <name evidence="14" type="ORF">KI387_023886</name>
</gene>
<dbReference type="EC" id="2.4.1.-" evidence="12"/>
<evidence type="ECO:0000256" key="5">
    <source>
        <dbReference type="ARBA" id="ARBA00022679"/>
    </source>
</evidence>
<name>A0AA38L7V7_TAXCH</name>
<dbReference type="Proteomes" id="UP000824469">
    <property type="component" value="Unassembled WGS sequence"/>
</dbReference>
<keyword evidence="5" id="KW-0808">Transferase</keyword>
<evidence type="ECO:0000259" key="13">
    <source>
        <dbReference type="PROSITE" id="PS51304"/>
    </source>
</evidence>
<evidence type="ECO:0000256" key="3">
    <source>
        <dbReference type="ARBA" id="ARBA00008661"/>
    </source>
</evidence>
<dbReference type="GO" id="GO:1901137">
    <property type="term" value="P:carbohydrate derivative biosynthetic process"/>
    <property type="evidence" value="ECO:0007669"/>
    <property type="project" value="UniProtKB-ARBA"/>
</dbReference>
<evidence type="ECO:0000256" key="4">
    <source>
        <dbReference type="ARBA" id="ARBA00022676"/>
    </source>
</evidence>
<dbReference type="InterPro" id="IPR002659">
    <property type="entry name" value="Glyco_trans_31"/>
</dbReference>
<evidence type="ECO:0000256" key="8">
    <source>
        <dbReference type="ARBA" id="ARBA00022989"/>
    </source>
</evidence>
<dbReference type="EMBL" id="JAHRHJ020000005">
    <property type="protein sequence ID" value="KAH9315259.1"/>
    <property type="molecule type" value="Genomic_DNA"/>
</dbReference>
<evidence type="ECO:0000256" key="1">
    <source>
        <dbReference type="ARBA" id="ARBA00004323"/>
    </source>
</evidence>
<feature type="domain" description="Galectin" evidence="13">
    <location>
        <begin position="48"/>
        <end position="248"/>
    </location>
</feature>
<keyword evidence="10" id="KW-0472">Membrane</keyword>
<dbReference type="Pfam" id="PF01762">
    <property type="entry name" value="Galactosyl_T"/>
    <property type="match status" value="1"/>
</dbReference>
<dbReference type="Gene3D" id="2.60.120.200">
    <property type="match status" value="1"/>
</dbReference>
<dbReference type="InterPro" id="IPR001079">
    <property type="entry name" value="Galectin_CRD"/>
</dbReference>
<feature type="non-terminal residue" evidence="14">
    <location>
        <position position="1"/>
    </location>
</feature>
<proteinExistence type="inferred from homology"/>
<comment type="caution">
    <text evidence="14">The sequence shown here is derived from an EMBL/GenBank/DDBJ whole genome shotgun (WGS) entry which is preliminary data.</text>
</comment>
<evidence type="ECO:0000256" key="10">
    <source>
        <dbReference type="ARBA" id="ARBA00023136"/>
    </source>
</evidence>
<sequence length="458" mass="51930">AIGLKAWKEAEATVLQGNQSNADKDNGLVESCPHSISLSGEEVEKSLRLMLLPCGLTLGSSITLIGKPRAAHNDDSYSTPVSQFMLELQGLKAVDGEEPPRVLHFNPRLKGDWSGRPVIEQNTCYRMQWGTAQRCEGWRSGNEEDAVDGFVKCEKWIRDDDEGQKESKATWWLNRFIGREMKPAMDWPFPFVENCLFVLTIRAGLEGYQMNVDGRHVTSFPYRTGFVLEDATGLSINGDIDIHSVFVTSLPTSHQSFSNQRILDMSKQWKSPPFPEGPVDLFIGILSASNHFAERMAVRKTWMQSELIRSSKVVARFFVAVNVRKEINLQVKKEADFYGDMIIVPFMDRYELVVLKTVAICEYGVQNISAKYIMKCDDDTFVRVDTVLKEIKLTPHKHGLYMGNLNLFHKPLRTGKWAVTYEEWPEEDYPTYANGPGYIISNDIANFIVSQHATNSLR</sequence>
<dbReference type="GO" id="GO:1990714">
    <property type="term" value="F:hydroxyproline O-galactosyltransferase activity"/>
    <property type="evidence" value="ECO:0007669"/>
    <property type="project" value="TreeGrafter"/>
</dbReference>
<evidence type="ECO:0000256" key="9">
    <source>
        <dbReference type="ARBA" id="ARBA00023034"/>
    </source>
</evidence>
<keyword evidence="8" id="KW-1133">Transmembrane helix</keyword>
<evidence type="ECO:0000256" key="12">
    <source>
        <dbReference type="RuleBase" id="RU363063"/>
    </source>
</evidence>
<dbReference type="PROSITE" id="PS51304">
    <property type="entry name" value="GALECTIN"/>
    <property type="match status" value="1"/>
</dbReference>
<keyword evidence="6" id="KW-0812">Transmembrane</keyword>
<evidence type="ECO:0000313" key="15">
    <source>
        <dbReference type="Proteomes" id="UP000824469"/>
    </source>
</evidence>
<feature type="non-terminal residue" evidence="14">
    <location>
        <position position="458"/>
    </location>
</feature>
<dbReference type="SUPFAM" id="SSF49899">
    <property type="entry name" value="Concanavalin A-like lectins/glucanases"/>
    <property type="match status" value="1"/>
</dbReference>
<keyword evidence="11 12" id="KW-0464">Manganese</keyword>
<dbReference type="PANTHER" id="PTHR11214">
    <property type="entry name" value="BETA-1,3-N-ACETYLGLUCOSAMINYLTRANSFERASE"/>
    <property type="match status" value="1"/>
</dbReference>
<evidence type="ECO:0000256" key="11">
    <source>
        <dbReference type="ARBA" id="ARBA00023211"/>
    </source>
</evidence>